<sequence>MTGVTGVTGVDTEAESRAKLLFSYGLPHGYLRLDLNPPVEKVIELVEQVLSLPAELRERAESVTRFYAGVAGLLNAQDVLGCALGPHPDGAGGFTSSVLMVCAVPASGADARLVLASLAGTASDRPDEGMRPLDSTRLDSTCRAGRDSSSRVRTRVASPYCNW</sequence>
<keyword evidence="3" id="KW-1185">Reference proteome</keyword>
<accession>A0ABP9CBJ4</accession>
<protein>
    <submittedName>
        <fullName evidence="2">Uncharacterized protein</fullName>
    </submittedName>
</protein>
<gene>
    <name evidence="2" type="ORF">GCM10023220_42500</name>
</gene>
<organism evidence="2 3">
    <name type="scientific">Streptomyces ziwulingensis</name>
    <dbReference type="NCBI Taxonomy" id="1045501"/>
    <lineage>
        <taxon>Bacteria</taxon>
        <taxon>Bacillati</taxon>
        <taxon>Actinomycetota</taxon>
        <taxon>Actinomycetes</taxon>
        <taxon>Kitasatosporales</taxon>
        <taxon>Streptomycetaceae</taxon>
        <taxon>Streptomyces</taxon>
    </lineage>
</organism>
<comment type="caution">
    <text evidence="2">The sequence shown here is derived from an EMBL/GenBank/DDBJ whole genome shotgun (WGS) entry which is preliminary data.</text>
</comment>
<reference evidence="3" key="1">
    <citation type="journal article" date="2019" name="Int. J. Syst. Evol. Microbiol.">
        <title>The Global Catalogue of Microorganisms (GCM) 10K type strain sequencing project: providing services to taxonomists for standard genome sequencing and annotation.</title>
        <authorList>
            <consortium name="The Broad Institute Genomics Platform"/>
            <consortium name="The Broad Institute Genome Sequencing Center for Infectious Disease"/>
            <person name="Wu L."/>
            <person name="Ma J."/>
        </authorList>
    </citation>
    <scope>NUCLEOTIDE SEQUENCE [LARGE SCALE GENOMIC DNA]</scope>
    <source>
        <strain evidence="3">JCM 18081</strain>
    </source>
</reference>
<dbReference type="Proteomes" id="UP001501265">
    <property type="component" value="Unassembled WGS sequence"/>
</dbReference>
<dbReference type="RefSeq" id="WP_345621504.1">
    <property type="nucleotide sequence ID" value="NZ_BAABIG010000041.1"/>
</dbReference>
<evidence type="ECO:0000256" key="1">
    <source>
        <dbReference type="SAM" id="MobiDB-lite"/>
    </source>
</evidence>
<dbReference type="EMBL" id="BAABIG010000041">
    <property type="protein sequence ID" value="GAA4807694.1"/>
    <property type="molecule type" value="Genomic_DNA"/>
</dbReference>
<evidence type="ECO:0000313" key="2">
    <source>
        <dbReference type="EMBL" id="GAA4807694.1"/>
    </source>
</evidence>
<evidence type="ECO:0000313" key="3">
    <source>
        <dbReference type="Proteomes" id="UP001501265"/>
    </source>
</evidence>
<proteinExistence type="predicted"/>
<feature type="compositionally biased region" description="Basic and acidic residues" evidence="1">
    <location>
        <begin position="124"/>
        <end position="137"/>
    </location>
</feature>
<name>A0ABP9CBJ4_9ACTN</name>
<feature type="region of interest" description="Disordered" evidence="1">
    <location>
        <begin position="123"/>
        <end position="150"/>
    </location>
</feature>